<dbReference type="InterPro" id="IPR051817">
    <property type="entry name" value="FDH_cytochrome_b556_subunit"/>
</dbReference>
<evidence type="ECO:0000259" key="15">
    <source>
        <dbReference type="Pfam" id="PF01292"/>
    </source>
</evidence>
<feature type="transmembrane region" description="Helical" evidence="13">
    <location>
        <begin position="132"/>
        <end position="154"/>
    </location>
</feature>
<proteinExistence type="inferred from homology"/>
<keyword evidence="8" id="KW-0479">Metal-binding</keyword>
<keyword evidence="12 13" id="KW-0472">Membrane</keyword>
<evidence type="ECO:0000256" key="4">
    <source>
        <dbReference type="ARBA" id="ARBA00022448"/>
    </source>
</evidence>
<dbReference type="InterPro" id="IPR006471">
    <property type="entry name" value="Formate_DH_gsu"/>
</dbReference>
<dbReference type="RefSeq" id="WP_148579734.1">
    <property type="nucleotide sequence ID" value="NZ_SDKK01000012.1"/>
</dbReference>
<comment type="cofactor">
    <cofactor evidence="1">
        <name>heme</name>
        <dbReference type="ChEBI" id="CHEBI:30413"/>
    </cofactor>
</comment>
<keyword evidence="9" id="KW-0249">Electron transport</keyword>
<dbReference type="GO" id="GO:0005886">
    <property type="term" value="C:plasma membrane"/>
    <property type="evidence" value="ECO:0007669"/>
    <property type="project" value="UniProtKB-SubCell"/>
</dbReference>
<dbReference type="EMBL" id="SDKK01000012">
    <property type="protein sequence ID" value="TYC56045.1"/>
    <property type="molecule type" value="Genomic_DNA"/>
</dbReference>
<feature type="transmembrane region" description="Helical" evidence="13">
    <location>
        <begin position="90"/>
        <end position="111"/>
    </location>
</feature>
<evidence type="ECO:0000256" key="1">
    <source>
        <dbReference type="ARBA" id="ARBA00001971"/>
    </source>
</evidence>
<dbReference type="GO" id="GO:0015944">
    <property type="term" value="P:formate oxidation"/>
    <property type="evidence" value="ECO:0007669"/>
    <property type="project" value="TreeGrafter"/>
</dbReference>
<dbReference type="PANTHER" id="PTHR30074">
    <property type="entry name" value="FORMATE DEHYDROGENASE, NITRATE-INDUCIBLE, CYTOCHROME B556 FDN SUBUNIT"/>
    <property type="match status" value="1"/>
</dbReference>
<evidence type="ECO:0000256" key="13">
    <source>
        <dbReference type="SAM" id="Phobius"/>
    </source>
</evidence>
<evidence type="ECO:0000256" key="8">
    <source>
        <dbReference type="ARBA" id="ARBA00022723"/>
    </source>
</evidence>
<keyword evidence="6" id="KW-0349">Heme</keyword>
<name>A0A6C2CS01_9RHOO</name>
<dbReference type="SUPFAM" id="SSF81342">
    <property type="entry name" value="Transmembrane di-heme cytochromes"/>
    <property type="match status" value="1"/>
</dbReference>
<accession>A0A6C2CS01</accession>
<feature type="chain" id="PRO_5025528816" evidence="14">
    <location>
        <begin position="31"/>
        <end position="347"/>
    </location>
</feature>
<evidence type="ECO:0000256" key="12">
    <source>
        <dbReference type="ARBA" id="ARBA00023136"/>
    </source>
</evidence>
<keyword evidence="10 13" id="KW-1133">Transmembrane helix</keyword>
<evidence type="ECO:0000256" key="9">
    <source>
        <dbReference type="ARBA" id="ARBA00022982"/>
    </source>
</evidence>
<organism evidence="16 17">
    <name type="scientific">Zoogloea oleivorans</name>
    <dbReference type="NCBI Taxonomy" id="1552750"/>
    <lineage>
        <taxon>Bacteria</taxon>
        <taxon>Pseudomonadati</taxon>
        <taxon>Pseudomonadota</taxon>
        <taxon>Betaproteobacteria</taxon>
        <taxon>Rhodocyclales</taxon>
        <taxon>Zoogloeaceae</taxon>
        <taxon>Zoogloea</taxon>
    </lineage>
</organism>
<gene>
    <name evidence="16" type="ORF">ETQ85_14245</name>
</gene>
<evidence type="ECO:0000256" key="6">
    <source>
        <dbReference type="ARBA" id="ARBA00022617"/>
    </source>
</evidence>
<dbReference type="Gene3D" id="1.20.950.20">
    <property type="entry name" value="Transmembrane di-heme cytochromes, Chain C"/>
    <property type="match status" value="1"/>
</dbReference>
<sequence>MNSLTFARARRGLALLAVTACLAGAQPALAADAPPATSEAATLVQPGNNAATFRDVRRGENQSITFQAPADRTLIQASGERWRQLRNGPITVWGGWMLVGVFIALAAFYKLRGKIMLEGKPTGRLIERFNSVERMAHFVLAGCFVLLALSGLTMLFGKHVLLPLMGHTLFGWLAWVAKNLHNLTGPLFFVSTLFFVALFARDNVWQRVDALWIRKAGGLLSGEHVPSWRFNFGEKTWFWIGVTILGLIVGISGLVLDFPGLGQIRQDMQLAHLVHSVGAILFMSLSLGHIYIGTIGMERAIDGMKSGYVDETWALEHHAYWYETARGRKVSKDDDGTHTPAAAPNHH</sequence>
<dbReference type="NCBIfam" id="TIGR01583">
    <property type="entry name" value="formate-DH-gamm"/>
    <property type="match status" value="1"/>
</dbReference>
<dbReference type="InterPro" id="IPR011577">
    <property type="entry name" value="Cyt_b561_bac/Ni-Hgenase"/>
</dbReference>
<evidence type="ECO:0000313" key="16">
    <source>
        <dbReference type="EMBL" id="TYC56045.1"/>
    </source>
</evidence>
<dbReference type="AlphaFoldDB" id="A0A6C2CS01"/>
<dbReference type="PANTHER" id="PTHR30074:SF6">
    <property type="entry name" value="FORMATE DEHYDROGENASE GAMMA SUBUNIT"/>
    <property type="match status" value="1"/>
</dbReference>
<dbReference type="GO" id="GO:0046872">
    <property type="term" value="F:metal ion binding"/>
    <property type="evidence" value="ECO:0007669"/>
    <property type="project" value="UniProtKB-KW"/>
</dbReference>
<evidence type="ECO:0000256" key="11">
    <source>
        <dbReference type="ARBA" id="ARBA00023004"/>
    </source>
</evidence>
<keyword evidence="4" id="KW-0813">Transport</keyword>
<dbReference type="Pfam" id="PF01292">
    <property type="entry name" value="Ni_hydr_CYTB"/>
    <property type="match status" value="1"/>
</dbReference>
<dbReference type="GO" id="GO:0009326">
    <property type="term" value="C:formate dehydrogenase complex"/>
    <property type="evidence" value="ECO:0007669"/>
    <property type="project" value="InterPro"/>
</dbReference>
<dbReference type="GO" id="GO:0008863">
    <property type="term" value="F:formate dehydrogenase (NAD+) activity"/>
    <property type="evidence" value="ECO:0007669"/>
    <property type="project" value="InterPro"/>
</dbReference>
<feature type="transmembrane region" description="Helical" evidence="13">
    <location>
        <begin position="237"/>
        <end position="258"/>
    </location>
</feature>
<feature type="transmembrane region" description="Helical" evidence="13">
    <location>
        <begin position="183"/>
        <end position="200"/>
    </location>
</feature>
<dbReference type="GO" id="GO:0009061">
    <property type="term" value="P:anaerobic respiration"/>
    <property type="evidence" value="ECO:0007669"/>
    <property type="project" value="TreeGrafter"/>
</dbReference>
<evidence type="ECO:0000256" key="5">
    <source>
        <dbReference type="ARBA" id="ARBA00022475"/>
    </source>
</evidence>
<evidence type="ECO:0000256" key="7">
    <source>
        <dbReference type="ARBA" id="ARBA00022692"/>
    </source>
</evidence>
<comment type="caution">
    <text evidence="16">The sequence shown here is derived from an EMBL/GenBank/DDBJ whole genome shotgun (WGS) entry which is preliminary data.</text>
</comment>
<evidence type="ECO:0000256" key="14">
    <source>
        <dbReference type="SAM" id="SignalP"/>
    </source>
</evidence>
<dbReference type="Proteomes" id="UP000389128">
    <property type="component" value="Unassembled WGS sequence"/>
</dbReference>
<evidence type="ECO:0000256" key="10">
    <source>
        <dbReference type="ARBA" id="ARBA00022989"/>
    </source>
</evidence>
<comment type="subcellular location">
    <subcellularLocation>
        <location evidence="2">Cell membrane</location>
        <topology evidence="2">Multi-pass membrane protein</topology>
    </subcellularLocation>
</comment>
<dbReference type="OrthoDB" id="9790598at2"/>
<dbReference type="GO" id="GO:0022904">
    <property type="term" value="P:respiratory electron transport chain"/>
    <property type="evidence" value="ECO:0007669"/>
    <property type="project" value="InterPro"/>
</dbReference>
<feature type="transmembrane region" description="Helical" evidence="13">
    <location>
        <begin position="270"/>
        <end position="292"/>
    </location>
</feature>
<dbReference type="InterPro" id="IPR016174">
    <property type="entry name" value="Di-haem_cyt_TM"/>
</dbReference>
<keyword evidence="11" id="KW-0408">Iron</keyword>
<evidence type="ECO:0000313" key="17">
    <source>
        <dbReference type="Proteomes" id="UP000389128"/>
    </source>
</evidence>
<keyword evidence="14" id="KW-0732">Signal</keyword>
<feature type="domain" description="Cytochrome b561 bacterial/Ni-hydrogenase" evidence="15">
    <location>
        <begin position="128"/>
        <end position="306"/>
    </location>
</feature>
<feature type="signal peptide" evidence="14">
    <location>
        <begin position="1"/>
        <end position="30"/>
    </location>
</feature>
<dbReference type="GO" id="GO:0036397">
    <property type="term" value="F:formate dehydrogenase (quinone) activity"/>
    <property type="evidence" value="ECO:0007669"/>
    <property type="project" value="TreeGrafter"/>
</dbReference>
<evidence type="ECO:0000256" key="3">
    <source>
        <dbReference type="ARBA" id="ARBA00010747"/>
    </source>
</evidence>
<evidence type="ECO:0000256" key="2">
    <source>
        <dbReference type="ARBA" id="ARBA00004651"/>
    </source>
</evidence>
<reference evidence="16 17" key="1">
    <citation type="submission" date="2019-01" db="EMBL/GenBank/DDBJ databases">
        <title>Zoogloea oleivorans genome sequencing and assembly.</title>
        <authorList>
            <person name="Tancsics A."/>
            <person name="Farkas M."/>
            <person name="Kriszt B."/>
            <person name="Maroti G."/>
            <person name="Horvath B."/>
        </authorList>
    </citation>
    <scope>NUCLEOTIDE SEQUENCE [LARGE SCALE GENOMIC DNA]</scope>
    <source>
        <strain evidence="16 17">Buc</strain>
    </source>
</reference>
<protein>
    <submittedName>
        <fullName evidence="16">Formate dehydrogenase subunit gamma</fullName>
    </submittedName>
</protein>
<keyword evidence="17" id="KW-1185">Reference proteome</keyword>
<keyword evidence="7 13" id="KW-0812">Transmembrane</keyword>
<keyword evidence="5" id="KW-1003">Cell membrane</keyword>
<dbReference type="GO" id="GO:0009055">
    <property type="term" value="F:electron transfer activity"/>
    <property type="evidence" value="ECO:0007669"/>
    <property type="project" value="InterPro"/>
</dbReference>
<comment type="similarity">
    <text evidence="3">Belongs to the formate dehydrogenase gamma subunit family.</text>
</comment>